<gene>
    <name evidence="1" type="ORF">IE077_000892</name>
</gene>
<sequence>MGTLSAPLFHSCKGLIYGGSFGIISRRSVPFPLASFCNVIFTDELGGVRKESFGEVQNNCMQRRTYVAADLRNLWKRPRYQYTKYRISKPWSNDSYYDDLFIADPSRDDFTKFTKDVPLFLRFFKLVTDLEGRSKAFVEYAKRCTDGLVVEKDVYITKKELMQCIWKNGYSENEINAFEIAFPSDYKFHYPELAVLFDLSEEDCYKYCIRKRAETPEELVELTYKPPQNLLSSYGLCFVGVWLGLSNTVLSNAWFYSKTFPFGAVFYIREIRNYIWKEETTLLETAKENKEIGEEAVYNQMKKKCVSFGFDLDIYFSYRAALANRQRQLLSNRLTMKLVGIRQAEQSIQSSLQEAMVREMVSSFRHAFSTQPSMQNAAFQSSLSVLANEDMAEDPVEAHFKASLKKLKESNLSTVKADSQGDIVERIAAVFKQKEKAFLDMFTVKPEEAAEIKALVSKCSKNGEIFDFSLLSSDELARNRRKNPHST</sequence>
<reference evidence="1 2" key="1">
    <citation type="journal article" date="2020" name="bioRxiv">
        <title>Metabolic contributions of an alphaproteobacterial endosymbiont in the apicomplexan Cardiosporidium cionae.</title>
        <authorList>
            <person name="Hunter E.S."/>
            <person name="Paight C.J."/>
            <person name="Lane C.E."/>
        </authorList>
    </citation>
    <scope>NUCLEOTIDE SEQUENCE [LARGE SCALE GENOMIC DNA]</scope>
    <source>
        <strain evidence="1">ESH_2018</strain>
    </source>
</reference>
<accession>A0ABQ7J693</accession>
<evidence type="ECO:0000313" key="1">
    <source>
        <dbReference type="EMBL" id="KAF8819522.1"/>
    </source>
</evidence>
<comment type="caution">
    <text evidence="1">The sequence shown here is derived from an EMBL/GenBank/DDBJ whole genome shotgun (WGS) entry which is preliminary data.</text>
</comment>
<dbReference type="EMBL" id="JADAQX010000713">
    <property type="protein sequence ID" value="KAF8819522.1"/>
    <property type="molecule type" value="Genomic_DNA"/>
</dbReference>
<organism evidence="1 2">
    <name type="scientific">Cardiosporidium cionae</name>
    <dbReference type="NCBI Taxonomy" id="476202"/>
    <lineage>
        <taxon>Eukaryota</taxon>
        <taxon>Sar</taxon>
        <taxon>Alveolata</taxon>
        <taxon>Apicomplexa</taxon>
        <taxon>Aconoidasida</taxon>
        <taxon>Nephromycida</taxon>
        <taxon>Cardiosporidium</taxon>
    </lineage>
</organism>
<dbReference type="Proteomes" id="UP000823046">
    <property type="component" value="Unassembled WGS sequence"/>
</dbReference>
<proteinExistence type="predicted"/>
<evidence type="ECO:0000313" key="2">
    <source>
        <dbReference type="Proteomes" id="UP000823046"/>
    </source>
</evidence>
<keyword evidence="2" id="KW-1185">Reference proteome</keyword>
<name>A0ABQ7J693_9APIC</name>
<protein>
    <submittedName>
        <fullName evidence="1">Uncharacterized protein</fullName>
    </submittedName>
</protein>